<comment type="caution">
    <text evidence="1">The sequence shown here is derived from an EMBL/GenBank/DDBJ whole genome shotgun (WGS) entry which is preliminary data.</text>
</comment>
<accession>A0A454D1S1</accession>
<dbReference type="EMBL" id="AJSR01000664">
    <property type="protein sequence ID" value="EKM32602.1"/>
    <property type="molecule type" value="Genomic_DNA"/>
</dbReference>
<organism evidence="1 2">
    <name type="scientific">Vibrio harveyi</name>
    <name type="common">Beneckea harveyi</name>
    <dbReference type="NCBI Taxonomy" id="669"/>
    <lineage>
        <taxon>Bacteria</taxon>
        <taxon>Pseudomonadati</taxon>
        <taxon>Pseudomonadota</taxon>
        <taxon>Gammaproteobacteria</taxon>
        <taxon>Vibrionales</taxon>
        <taxon>Vibrionaceae</taxon>
        <taxon>Vibrio</taxon>
    </lineage>
</organism>
<evidence type="ECO:0000313" key="2">
    <source>
        <dbReference type="Proteomes" id="UP000008367"/>
    </source>
</evidence>
<sequence length="14" mass="1608">KVIMKDGVVYKNTL</sequence>
<evidence type="ECO:0000313" key="1">
    <source>
        <dbReference type="EMBL" id="EKM32602.1"/>
    </source>
</evidence>
<protein>
    <submittedName>
        <fullName evidence="1">Amidohydrolase family protein</fullName>
    </submittedName>
</protein>
<dbReference type="GO" id="GO:0016787">
    <property type="term" value="F:hydrolase activity"/>
    <property type="evidence" value="ECO:0007669"/>
    <property type="project" value="UniProtKB-KW"/>
</dbReference>
<reference evidence="1 2" key="1">
    <citation type="submission" date="2012-10" db="EMBL/GenBank/DDBJ databases">
        <title>Genome sequence of Vibrio Cholerae HENC-02.</title>
        <authorList>
            <person name="Eppinger M."/>
            <person name="Hasan N.A."/>
            <person name="Sengamalay N."/>
            <person name="Hine E."/>
            <person name="Su Q."/>
            <person name="Daugherty S.C."/>
            <person name="Young S."/>
            <person name="Sadzewicz L."/>
            <person name="Tallon L."/>
            <person name="Cebula T.A."/>
            <person name="Ravel J."/>
            <person name="Colwell R.R."/>
        </authorList>
    </citation>
    <scope>NUCLEOTIDE SEQUENCE [LARGE SCALE GENOMIC DNA]</scope>
    <source>
        <strain evidence="1 2">HENC-02</strain>
    </source>
</reference>
<name>A0A454D1S1_VIBHA</name>
<feature type="non-terminal residue" evidence="1">
    <location>
        <position position="1"/>
    </location>
</feature>
<proteinExistence type="predicted"/>
<dbReference type="Proteomes" id="UP000008367">
    <property type="component" value="Unassembled WGS sequence"/>
</dbReference>
<gene>
    <name evidence="1" type="ORF">VCHENC02_1856B</name>
</gene>
<keyword evidence="1" id="KW-0378">Hydrolase</keyword>